<evidence type="ECO:0000313" key="3">
    <source>
        <dbReference type="Proteomes" id="UP000674179"/>
    </source>
</evidence>
<name>A0A836H809_LEIEN</name>
<dbReference type="GeneID" id="94173644"/>
<dbReference type="RefSeq" id="XP_067693729.1">
    <property type="nucleotide sequence ID" value="XM_067838134.1"/>
</dbReference>
<dbReference type="KEGG" id="lenr:94173644"/>
<keyword evidence="3" id="KW-1185">Reference proteome</keyword>
<gene>
    <name evidence="2" type="ORF">CUR178_06465</name>
</gene>
<evidence type="ECO:0000256" key="1">
    <source>
        <dbReference type="SAM" id="Phobius"/>
    </source>
</evidence>
<organism evidence="2 3">
    <name type="scientific">Leishmania enriettii</name>
    <dbReference type="NCBI Taxonomy" id="5663"/>
    <lineage>
        <taxon>Eukaryota</taxon>
        <taxon>Discoba</taxon>
        <taxon>Euglenozoa</taxon>
        <taxon>Kinetoplastea</taxon>
        <taxon>Metakinetoplastina</taxon>
        <taxon>Trypanosomatida</taxon>
        <taxon>Trypanosomatidae</taxon>
        <taxon>Leishmaniinae</taxon>
        <taxon>Leishmania</taxon>
    </lineage>
</organism>
<keyword evidence="1" id="KW-1133">Transmembrane helix</keyword>
<accession>A0A836H809</accession>
<proteinExistence type="predicted"/>
<keyword evidence="1" id="KW-0812">Transmembrane</keyword>
<keyword evidence="1" id="KW-0472">Membrane</keyword>
<dbReference type="AlphaFoldDB" id="A0A836H809"/>
<dbReference type="OrthoDB" id="272125at2759"/>
<dbReference type="Proteomes" id="UP000674179">
    <property type="component" value="Chromosome 19"/>
</dbReference>
<reference evidence="2 3" key="1">
    <citation type="submission" date="2021-02" db="EMBL/GenBank/DDBJ databases">
        <title>Leishmania (Mundinia) enrietti genome sequencing and assembly.</title>
        <authorList>
            <person name="Almutairi H."/>
            <person name="Gatherer D."/>
        </authorList>
    </citation>
    <scope>NUCLEOTIDE SEQUENCE [LARGE SCALE GENOMIC DNA]</scope>
    <source>
        <strain evidence="2">CUR178</strain>
    </source>
</reference>
<evidence type="ECO:0000313" key="2">
    <source>
        <dbReference type="EMBL" id="KAG5481232.1"/>
    </source>
</evidence>
<comment type="caution">
    <text evidence="2">The sequence shown here is derived from an EMBL/GenBank/DDBJ whole genome shotgun (WGS) entry which is preliminary data.</text>
</comment>
<feature type="transmembrane region" description="Helical" evidence="1">
    <location>
        <begin position="68"/>
        <end position="88"/>
    </location>
</feature>
<sequence>MAMHQRTDAHGGGAFGTQERLRQANAEKLQALLHRTAAAGGVPRRGRNSALLTGDYLDFENAEFGDKWINLGWGLMVVVALFLLYVMWFTDWVR</sequence>
<protein>
    <submittedName>
        <fullName evidence="2">Uncharacterized protein</fullName>
    </submittedName>
</protein>
<dbReference type="EMBL" id="JAFHKP010000019">
    <property type="protein sequence ID" value="KAG5481232.1"/>
    <property type="molecule type" value="Genomic_DNA"/>
</dbReference>